<name>A0AAN9ISP0_CLITE</name>
<dbReference type="EMBL" id="JAYKXN010000005">
    <property type="protein sequence ID" value="KAK7285313.1"/>
    <property type="molecule type" value="Genomic_DNA"/>
</dbReference>
<feature type="region of interest" description="Disordered" evidence="1">
    <location>
        <begin position="1"/>
        <end position="44"/>
    </location>
</feature>
<protein>
    <submittedName>
        <fullName evidence="2">Uncharacterized protein</fullName>
    </submittedName>
</protein>
<evidence type="ECO:0000313" key="2">
    <source>
        <dbReference type="EMBL" id="KAK7285313.1"/>
    </source>
</evidence>
<gene>
    <name evidence="2" type="ORF">RJT34_20080</name>
</gene>
<dbReference type="AlphaFoldDB" id="A0AAN9ISP0"/>
<comment type="caution">
    <text evidence="2">The sequence shown here is derived from an EMBL/GenBank/DDBJ whole genome shotgun (WGS) entry which is preliminary data.</text>
</comment>
<evidence type="ECO:0000313" key="3">
    <source>
        <dbReference type="Proteomes" id="UP001359559"/>
    </source>
</evidence>
<accession>A0AAN9ISP0</accession>
<evidence type="ECO:0000256" key="1">
    <source>
        <dbReference type="SAM" id="MobiDB-lite"/>
    </source>
</evidence>
<keyword evidence="3" id="KW-1185">Reference proteome</keyword>
<sequence>MKASPNCKWQQNHSKNLSPNSTSPPDIAPLAASRASCHHQAPHRSRNHYLPLAAAPRLYTSVCGLPSRE</sequence>
<proteinExistence type="predicted"/>
<dbReference type="Proteomes" id="UP001359559">
    <property type="component" value="Unassembled WGS sequence"/>
</dbReference>
<reference evidence="2 3" key="1">
    <citation type="submission" date="2024-01" db="EMBL/GenBank/DDBJ databases">
        <title>The genomes of 5 underutilized Papilionoideae crops provide insights into root nodulation and disease resistance.</title>
        <authorList>
            <person name="Yuan L."/>
        </authorList>
    </citation>
    <scope>NUCLEOTIDE SEQUENCE [LARGE SCALE GENOMIC DNA]</scope>
    <source>
        <strain evidence="2">LY-2023</strain>
        <tissue evidence="2">Leaf</tissue>
    </source>
</reference>
<organism evidence="2 3">
    <name type="scientific">Clitoria ternatea</name>
    <name type="common">Butterfly pea</name>
    <dbReference type="NCBI Taxonomy" id="43366"/>
    <lineage>
        <taxon>Eukaryota</taxon>
        <taxon>Viridiplantae</taxon>
        <taxon>Streptophyta</taxon>
        <taxon>Embryophyta</taxon>
        <taxon>Tracheophyta</taxon>
        <taxon>Spermatophyta</taxon>
        <taxon>Magnoliopsida</taxon>
        <taxon>eudicotyledons</taxon>
        <taxon>Gunneridae</taxon>
        <taxon>Pentapetalae</taxon>
        <taxon>rosids</taxon>
        <taxon>fabids</taxon>
        <taxon>Fabales</taxon>
        <taxon>Fabaceae</taxon>
        <taxon>Papilionoideae</taxon>
        <taxon>50 kb inversion clade</taxon>
        <taxon>NPAAA clade</taxon>
        <taxon>indigoferoid/millettioid clade</taxon>
        <taxon>Phaseoleae</taxon>
        <taxon>Clitoria</taxon>
    </lineage>
</organism>
<feature type="compositionally biased region" description="Polar residues" evidence="1">
    <location>
        <begin position="7"/>
        <end position="24"/>
    </location>
</feature>